<keyword evidence="2" id="KW-1185">Reference proteome</keyword>
<name>A0ABW5RNH7_9BACI</name>
<dbReference type="PANTHER" id="PTHR41263:SF1">
    <property type="entry name" value="ASPARTYL-PHOSPHATE PHOSPHATASE YISI"/>
    <property type="match status" value="1"/>
</dbReference>
<proteinExistence type="predicted"/>
<gene>
    <name evidence="1" type="ORF">ACFSUL_03560</name>
</gene>
<dbReference type="InterPro" id="IPR053028">
    <property type="entry name" value="Spo0E-like_phosphatase"/>
</dbReference>
<reference evidence="2" key="1">
    <citation type="journal article" date="2019" name="Int. J. Syst. Evol. Microbiol.">
        <title>The Global Catalogue of Microorganisms (GCM) 10K type strain sequencing project: providing services to taxonomists for standard genome sequencing and annotation.</title>
        <authorList>
            <consortium name="The Broad Institute Genomics Platform"/>
            <consortium name="The Broad Institute Genome Sequencing Center for Infectious Disease"/>
            <person name="Wu L."/>
            <person name="Ma J."/>
        </authorList>
    </citation>
    <scope>NUCLEOTIDE SEQUENCE [LARGE SCALE GENOMIC DNA]</scope>
    <source>
        <strain evidence="2">KCTC 3913</strain>
    </source>
</reference>
<accession>A0ABW5RNH7</accession>
<dbReference type="SUPFAM" id="SSF140500">
    <property type="entry name" value="BAS1536-like"/>
    <property type="match status" value="1"/>
</dbReference>
<sequence length="73" mass="8536">MYSSIKKIFLLILINKKRSKMITVGKKYGLTNKQTVLYSQQLDKLLDQYQKLNSNSKEMKSSPTISEYKASHY</sequence>
<dbReference type="Gene3D" id="4.10.280.10">
    <property type="entry name" value="Helix-loop-helix DNA-binding domain"/>
    <property type="match status" value="1"/>
</dbReference>
<evidence type="ECO:0000313" key="2">
    <source>
        <dbReference type="Proteomes" id="UP001597506"/>
    </source>
</evidence>
<comment type="caution">
    <text evidence="1">The sequence shown here is derived from an EMBL/GenBank/DDBJ whole genome shotgun (WGS) entry which is preliminary data.</text>
</comment>
<dbReference type="Proteomes" id="UP001597506">
    <property type="component" value="Unassembled WGS sequence"/>
</dbReference>
<evidence type="ECO:0000313" key="1">
    <source>
        <dbReference type="EMBL" id="MFD2679825.1"/>
    </source>
</evidence>
<dbReference type="PANTHER" id="PTHR41263">
    <property type="entry name" value="ASPARTYL-PHOSPHATE PHOSPHATASE YISI"/>
    <property type="match status" value="1"/>
</dbReference>
<dbReference type="RefSeq" id="WP_377932768.1">
    <property type="nucleotide sequence ID" value="NZ_JBHUMF010000008.1"/>
</dbReference>
<dbReference type="InterPro" id="IPR018540">
    <property type="entry name" value="Spo0E-like"/>
</dbReference>
<dbReference type="Pfam" id="PF09388">
    <property type="entry name" value="SpoOE-like"/>
    <property type="match status" value="1"/>
</dbReference>
<protein>
    <submittedName>
        <fullName evidence="1">Aspartyl-phosphate phosphatase Spo0E family protein</fullName>
    </submittedName>
</protein>
<organism evidence="1 2">
    <name type="scientific">Bacillus seohaeanensis</name>
    <dbReference type="NCBI Taxonomy" id="284580"/>
    <lineage>
        <taxon>Bacteria</taxon>
        <taxon>Bacillati</taxon>
        <taxon>Bacillota</taxon>
        <taxon>Bacilli</taxon>
        <taxon>Bacillales</taxon>
        <taxon>Bacillaceae</taxon>
        <taxon>Bacillus</taxon>
    </lineage>
</organism>
<dbReference type="EMBL" id="JBHUMF010000008">
    <property type="protein sequence ID" value="MFD2679825.1"/>
    <property type="molecule type" value="Genomic_DNA"/>
</dbReference>
<dbReference type="InterPro" id="IPR037208">
    <property type="entry name" value="Spo0E-like_sf"/>
</dbReference>
<dbReference type="InterPro" id="IPR036638">
    <property type="entry name" value="HLH_DNA-bd_sf"/>
</dbReference>